<protein>
    <submittedName>
        <fullName evidence="2">Uncharacterized protein</fullName>
    </submittedName>
</protein>
<comment type="caution">
    <text evidence="2">The sequence shown here is derived from an EMBL/GenBank/DDBJ whole genome shotgun (WGS) entry which is preliminary data.</text>
</comment>
<dbReference type="EMBL" id="BOOF01000039">
    <property type="protein sequence ID" value="GIH65311.1"/>
    <property type="molecule type" value="Genomic_DNA"/>
</dbReference>
<gene>
    <name evidence="2" type="ORF">Msi02_61280</name>
</gene>
<evidence type="ECO:0000313" key="3">
    <source>
        <dbReference type="Proteomes" id="UP000660454"/>
    </source>
</evidence>
<proteinExistence type="predicted"/>
<sequence>MQDVEIHLRPELPHVRRNDDGGTAEINRHYSRNSGDEIADGAAMRIVKAKTHLAEGKRLIRSLSIARADPDPHSGKWRL</sequence>
<feature type="compositionally biased region" description="Basic and acidic residues" evidence="1">
    <location>
        <begin position="1"/>
        <end position="20"/>
    </location>
</feature>
<keyword evidence="3" id="KW-1185">Reference proteome</keyword>
<evidence type="ECO:0000313" key="2">
    <source>
        <dbReference type="EMBL" id="GIH65311.1"/>
    </source>
</evidence>
<organism evidence="2 3">
    <name type="scientific">Microbispora siamensis</name>
    <dbReference type="NCBI Taxonomy" id="564413"/>
    <lineage>
        <taxon>Bacteria</taxon>
        <taxon>Bacillati</taxon>
        <taxon>Actinomycetota</taxon>
        <taxon>Actinomycetes</taxon>
        <taxon>Streptosporangiales</taxon>
        <taxon>Streptosporangiaceae</taxon>
        <taxon>Microbispora</taxon>
    </lineage>
</organism>
<evidence type="ECO:0000256" key="1">
    <source>
        <dbReference type="SAM" id="MobiDB-lite"/>
    </source>
</evidence>
<accession>A0ABQ4GV57</accession>
<reference evidence="2 3" key="1">
    <citation type="submission" date="2021-01" db="EMBL/GenBank/DDBJ databases">
        <title>Whole genome shotgun sequence of Microbispora siamensis NBRC 104113.</title>
        <authorList>
            <person name="Komaki H."/>
            <person name="Tamura T."/>
        </authorList>
    </citation>
    <scope>NUCLEOTIDE SEQUENCE [LARGE SCALE GENOMIC DNA]</scope>
    <source>
        <strain evidence="2 3">NBRC 104113</strain>
    </source>
</reference>
<dbReference type="Proteomes" id="UP000660454">
    <property type="component" value="Unassembled WGS sequence"/>
</dbReference>
<feature type="region of interest" description="Disordered" evidence="1">
    <location>
        <begin position="1"/>
        <end position="31"/>
    </location>
</feature>
<name>A0ABQ4GV57_9ACTN</name>